<feature type="binding site" evidence="11">
    <location>
        <position position="256"/>
    </location>
    <ligand>
        <name>substrate</name>
    </ligand>
</feature>
<protein>
    <recommendedName>
        <fullName evidence="11">Phosphoenolpyruvate carboxykinase [GTP]</fullName>
        <shortName evidence="11">PEP carboxykinase</shortName>
        <shortName evidence="11">PEPCK</shortName>
        <ecNumber evidence="11">4.1.1.32</ecNumber>
    </recommendedName>
    <alternativeName>
        <fullName evidence="11">GTP-dependent phosphoenolpyruvate carboxykinase</fullName>
        <shortName evidence="11">GTP-PEPCK</shortName>
    </alternativeName>
</protein>
<dbReference type="AlphaFoldDB" id="A0A344J2Y6"/>
<evidence type="ECO:0000313" key="14">
    <source>
        <dbReference type="EMBL" id="AXA83396.1"/>
    </source>
</evidence>
<evidence type="ECO:0000256" key="1">
    <source>
        <dbReference type="ARBA" id="ARBA00004742"/>
    </source>
</evidence>
<evidence type="ECO:0000256" key="8">
    <source>
        <dbReference type="ARBA" id="ARBA00023134"/>
    </source>
</evidence>
<dbReference type="GO" id="GO:0071333">
    <property type="term" value="P:cellular response to glucose stimulus"/>
    <property type="evidence" value="ECO:0007669"/>
    <property type="project" value="TreeGrafter"/>
</dbReference>
<keyword evidence="14" id="KW-0670">Pyruvate</keyword>
<dbReference type="GO" id="GO:0016301">
    <property type="term" value="F:kinase activity"/>
    <property type="evidence" value="ECO:0007669"/>
    <property type="project" value="UniProtKB-KW"/>
</dbReference>
<dbReference type="Gene3D" id="2.170.8.10">
    <property type="entry name" value="Phosphoenolpyruvate Carboxykinase, domain 2"/>
    <property type="match status" value="1"/>
</dbReference>
<feature type="binding site" evidence="11">
    <location>
        <position position="406"/>
    </location>
    <ligand>
        <name>GTP</name>
        <dbReference type="ChEBI" id="CHEBI:37565"/>
    </ligand>
</feature>
<comment type="catalytic activity">
    <reaction evidence="11">
        <text>oxaloacetate + GTP = phosphoenolpyruvate + GDP + CO2</text>
        <dbReference type="Rhea" id="RHEA:10388"/>
        <dbReference type="ChEBI" id="CHEBI:16452"/>
        <dbReference type="ChEBI" id="CHEBI:16526"/>
        <dbReference type="ChEBI" id="CHEBI:37565"/>
        <dbReference type="ChEBI" id="CHEBI:58189"/>
        <dbReference type="ChEBI" id="CHEBI:58702"/>
        <dbReference type="EC" id="4.1.1.32"/>
    </reaction>
</comment>
<dbReference type="GO" id="GO:0033993">
    <property type="term" value="P:response to lipid"/>
    <property type="evidence" value="ECO:0007669"/>
    <property type="project" value="TreeGrafter"/>
</dbReference>
<evidence type="ECO:0000256" key="9">
    <source>
        <dbReference type="ARBA" id="ARBA00023211"/>
    </source>
</evidence>
<evidence type="ECO:0000259" key="13">
    <source>
        <dbReference type="Pfam" id="PF17297"/>
    </source>
</evidence>
<feature type="binding site" evidence="11">
    <location>
        <begin position="257"/>
        <end position="262"/>
    </location>
    <ligand>
        <name>GTP</name>
        <dbReference type="ChEBI" id="CHEBI:37565"/>
    </ligand>
</feature>
<dbReference type="Gene3D" id="3.90.228.20">
    <property type="match status" value="1"/>
</dbReference>
<dbReference type="CDD" id="cd00819">
    <property type="entry name" value="PEPCK_GTP"/>
    <property type="match status" value="1"/>
</dbReference>
<dbReference type="EMBL" id="CP029556">
    <property type="protein sequence ID" value="AXA83396.1"/>
    <property type="molecule type" value="Genomic_DNA"/>
</dbReference>
<feature type="binding site" evidence="11">
    <location>
        <position position="375"/>
    </location>
    <ligand>
        <name>GTP</name>
        <dbReference type="ChEBI" id="CHEBI:37565"/>
    </ligand>
</feature>
<feature type="binding site" evidence="11">
    <location>
        <position position="77"/>
    </location>
    <ligand>
        <name>substrate</name>
    </ligand>
</feature>
<feature type="binding site" evidence="11">
    <location>
        <begin position="499"/>
        <end position="502"/>
    </location>
    <ligand>
        <name>GTP</name>
        <dbReference type="ChEBI" id="CHEBI:37565"/>
    </ligand>
</feature>
<dbReference type="GO" id="GO:0046327">
    <property type="term" value="P:glycerol biosynthetic process from pyruvate"/>
    <property type="evidence" value="ECO:0007669"/>
    <property type="project" value="TreeGrafter"/>
</dbReference>
<dbReference type="InterPro" id="IPR008210">
    <property type="entry name" value="PEP_carboxykinase_N"/>
</dbReference>
<evidence type="ECO:0000256" key="11">
    <source>
        <dbReference type="HAMAP-Rule" id="MF_00452"/>
    </source>
</evidence>
<dbReference type="InterPro" id="IPR018091">
    <property type="entry name" value="PEP_carboxykin_GTP_CS"/>
</dbReference>
<dbReference type="Pfam" id="PF00821">
    <property type="entry name" value="PEPCK_GTP"/>
    <property type="match status" value="1"/>
</dbReference>
<keyword evidence="7 11" id="KW-0210">Decarboxylase</keyword>
<dbReference type="GO" id="GO:0005829">
    <property type="term" value="C:cytosol"/>
    <property type="evidence" value="ECO:0007669"/>
    <property type="project" value="TreeGrafter"/>
</dbReference>
<evidence type="ECO:0000256" key="3">
    <source>
        <dbReference type="ARBA" id="ARBA00011245"/>
    </source>
</evidence>
<comment type="function">
    <text evidence="11">Catalyzes the conversion of oxaloacetate (OAA) to phosphoenolpyruvate (PEP), the rate-limiting step in the metabolic pathway that produces glucose from lactate and other precursors derived from the citric acid cycle.</text>
</comment>
<keyword evidence="5 11" id="KW-0479">Metal-binding</keyword>
<dbReference type="HAMAP" id="MF_00452">
    <property type="entry name" value="PEPCK_GTP"/>
    <property type="match status" value="1"/>
</dbReference>
<dbReference type="Gene3D" id="3.40.449.10">
    <property type="entry name" value="Phosphoenolpyruvate Carboxykinase, domain 1"/>
    <property type="match status" value="1"/>
</dbReference>
<dbReference type="Proteomes" id="UP000251842">
    <property type="component" value="Chromosome"/>
</dbReference>
<evidence type="ECO:0000256" key="2">
    <source>
        <dbReference type="ARBA" id="ARBA00005796"/>
    </source>
</evidence>
<evidence type="ECO:0000259" key="12">
    <source>
        <dbReference type="Pfam" id="PF00821"/>
    </source>
</evidence>
<dbReference type="InterPro" id="IPR035078">
    <property type="entry name" value="PEP_carboxykinase_GTP_N"/>
</dbReference>
<evidence type="ECO:0000256" key="7">
    <source>
        <dbReference type="ARBA" id="ARBA00022793"/>
    </source>
</evidence>
<feature type="active site" evidence="11">
    <location>
        <position position="258"/>
    </location>
</feature>
<dbReference type="GO" id="GO:0006094">
    <property type="term" value="P:gluconeogenesis"/>
    <property type="evidence" value="ECO:0007669"/>
    <property type="project" value="UniProtKB-UniRule"/>
</dbReference>
<keyword evidence="14" id="KW-0418">Kinase</keyword>
<dbReference type="PANTHER" id="PTHR11561">
    <property type="entry name" value="PHOSPHOENOLPYRUVATE CARBOXYKINASE"/>
    <property type="match status" value="1"/>
</dbReference>
<dbReference type="GO" id="GO:0004613">
    <property type="term" value="F:phosphoenolpyruvate carboxykinase (GTP) activity"/>
    <property type="evidence" value="ECO:0007669"/>
    <property type="project" value="UniProtKB-UniRule"/>
</dbReference>
<keyword evidence="6 11" id="KW-0547">Nucleotide-binding</keyword>
<comment type="subunit">
    <text evidence="3 11">Monomer.</text>
</comment>
<keyword evidence="10 11" id="KW-0456">Lyase</keyword>
<keyword evidence="14" id="KW-0808">Transferase</keyword>
<comment type="similarity">
    <text evidence="2 11">Belongs to the phosphoenolpyruvate carboxykinase [GTP] family.</text>
</comment>
<dbReference type="GO" id="GO:0030145">
    <property type="term" value="F:manganese ion binding"/>
    <property type="evidence" value="ECO:0007669"/>
    <property type="project" value="UniProtKB-UniRule"/>
</dbReference>
<evidence type="ECO:0000256" key="4">
    <source>
        <dbReference type="ARBA" id="ARBA00022432"/>
    </source>
</evidence>
<dbReference type="NCBIfam" id="NF003253">
    <property type="entry name" value="PRK04210.1"/>
    <property type="match status" value="1"/>
</dbReference>
<dbReference type="GO" id="GO:0042594">
    <property type="term" value="P:response to starvation"/>
    <property type="evidence" value="ECO:0007669"/>
    <property type="project" value="TreeGrafter"/>
</dbReference>
<dbReference type="RefSeq" id="WP_112925618.1">
    <property type="nucleotide sequence ID" value="NZ_CP029556.1"/>
</dbReference>
<keyword evidence="15" id="KW-1185">Reference proteome</keyword>
<evidence type="ECO:0000256" key="6">
    <source>
        <dbReference type="ARBA" id="ARBA00022741"/>
    </source>
</evidence>
<dbReference type="SUPFAM" id="SSF68923">
    <property type="entry name" value="PEP carboxykinase N-terminal domain"/>
    <property type="match status" value="1"/>
</dbReference>
<dbReference type="InterPro" id="IPR008209">
    <property type="entry name" value="PEP_carboxykinase_GTP"/>
</dbReference>
<name>A0A344J2Y6_9GAMM</name>
<dbReference type="FunFam" id="3.40.449.10:FF:000005">
    <property type="entry name" value="Phosphoenolpyruvate carboxykinase [GTP]"/>
    <property type="match status" value="1"/>
</dbReference>
<feature type="binding site" evidence="11">
    <location>
        <begin position="373"/>
        <end position="375"/>
    </location>
    <ligand>
        <name>substrate</name>
    </ligand>
</feature>
<dbReference type="SUPFAM" id="SSF53795">
    <property type="entry name" value="PEP carboxykinase-like"/>
    <property type="match status" value="1"/>
</dbReference>
<comment type="subcellular location">
    <subcellularLocation>
        <location evidence="11">Cytoplasm</location>
    </subcellularLocation>
</comment>
<dbReference type="GO" id="GO:0019543">
    <property type="term" value="P:propionate catabolic process"/>
    <property type="evidence" value="ECO:0007669"/>
    <property type="project" value="TreeGrafter"/>
</dbReference>
<comment type="cofactor">
    <cofactor evidence="11">
        <name>Mn(2+)</name>
        <dbReference type="ChEBI" id="CHEBI:29035"/>
    </cofactor>
    <text evidence="11">Binds 1 Mn(2+) ion per subunit.</text>
</comment>
<dbReference type="InterPro" id="IPR013035">
    <property type="entry name" value="PEP_carboxykinase_C"/>
</dbReference>
<feature type="domain" description="Phosphoenolpyruvate carboxykinase C-terminal P-loop" evidence="12">
    <location>
        <begin position="230"/>
        <end position="584"/>
    </location>
</feature>
<dbReference type="PIRSF" id="PIRSF001348">
    <property type="entry name" value="PEP_carboxykinase_GTP"/>
    <property type="match status" value="1"/>
</dbReference>
<organism evidence="14 15">
    <name type="scientific">Solilutibacter oculi</name>
    <dbReference type="NCBI Taxonomy" id="2698682"/>
    <lineage>
        <taxon>Bacteria</taxon>
        <taxon>Pseudomonadati</taxon>
        <taxon>Pseudomonadota</taxon>
        <taxon>Gammaproteobacteria</taxon>
        <taxon>Lysobacterales</taxon>
        <taxon>Lysobacteraceae</taxon>
        <taxon>Solilutibacter</taxon>
    </lineage>
</organism>
<evidence type="ECO:0000256" key="10">
    <source>
        <dbReference type="ARBA" id="ARBA00023239"/>
    </source>
</evidence>
<dbReference type="UniPathway" id="UPA00138"/>
<dbReference type="InterPro" id="IPR035077">
    <property type="entry name" value="PEP_carboxykinase_GTP_C"/>
</dbReference>
<feature type="binding site" evidence="11">
    <location>
        <position position="214"/>
    </location>
    <ligand>
        <name>Mn(2+)</name>
        <dbReference type="ChEBI" id="CHEBI:29035"/>
    </ligand>
</feature>
<dbReference type="PROSITE" id="PS00505">
    <property type="entry name" value="PEPCK_GTP"/>
    <property type="match status" value="1"/>
</dbReference>
<evidence type="ECO:0000256" key="5">
    <source>
        <dbReference type="ARBA" id="ARBA00022723"/>
    </source>
</evidence>
<dbReference type="GO" id="GO:0005525">
    <property type="term" value="F:GTP binding"/>
    <property type="evidence" value="ECO:0007669"/>
    <property type="project" value="UniProtKB-UniRule"/>
</dbReference>
<comment type="pathway">
    <text evidence="1 11">Carbohydrate biosynthesis; gluconeogenesis.</text>
</comment>
<dbReference type="OrthoDB" id="9758871at2"/>
<feature type="binding site" evidence="11">
    <location>
        <position position="285"/>
    </location>
    <ligand>
        <name>Mn(2+)</name>
        <dbReference type="ChEBI" id="CHEBI:29035"/>
    </ligand>
</feature>
<gene>
    <name evidence="11" type="primary">pckG</name>
    <name evidence="14" type="ORF">DCD74_00655</name>
</gene>
<dbReference type="PANTHER" id="PTHR11561:SF0">
    <property type="entry name" value="PHOSPHOENOLPYRUVATE CARBOXYKINASE [GTP]-RELATED"/>
    <property type="match status" value="1"/>
</dbReference>
<reference evidence="15" key="1">
    <citation type="submission" date="2018-05" db="EMBL/GenBank/DDBJ databases">
        <title>Luteimonas pekinense sp. nov., isolated from human Meibomian gland secretions, Beijing, China.</title>
        <authorList>
            <person name="Wen T."/>
            <person name="Bai H."/>
            <person name="Lv H."/>
        </authorList>
    </citation>
    <scope>NUCLEOTIDE SEQUENCE [LARGE SCALE GENOMIC DNA]</scope>
    <source>
        <strain evidence="15">83-4</strain>
    </source>
</reference>
<keyword evidence="4 11" id="KW-0312">Gluconeogenesis</keyword>
<feature type="binding site" evidence="11">
    <location>
        <begin position="205"/>
        <end position="207"/>
    </location>
    <ligand>
        <name>substrate</name>
    </ligand>
</feature>
<evidence type="ECO:0000313" key="15">
    <source>
        <dbReference type="Proteomes" id="UP000251842"/>
    </source>
</evidence>
<dbReference type="KEGG" id="lue:DCD74_00655"/>
<sequence>MTDIAQNAQSQLEALNQWVLEVARLTRPDRIHWCDGSDAENTQLIEAMLADGTLIKLNDATHPNSYLHRSHPDDVARVEHLTFVCTSQRDDAGPNNHWMEPEIARNQMKSLFDGCMEGRTMYVVPYCMGPIDSPLSRCGVEITDSPYVVANMRIMTRMGAAALARIEREGSFVKGLHSTGDLNPDRRFIMHFPEDLEIQSFGSGYGGNALLGKKCHALRIASHQARSEGWLAEHMLILGIENPKGETHYIAAAFPSACGKTNLAMLIPPEGYVRDGWKISTVGDDICWMRPGADGRLYAINPEAGFFGVAPGTSEKSNPNALASLQRDAIFTNVAVTDDNQPWWEGLDKRVPAIDWRGNAYDCNAGKPAAHPNSRFTVSARQCPSYSPHAEDAQGVPISAIVFGGRRASLVPLVFEARDWTHGVLVGASMGSETTAAATGAVGVMRRDPMAMKPFAGYNFADYFAHWLSFDNAGAKLPKVFHVNWFRKGEGGDFLWPGFGDNMRVLEWMLKRVAGEAGSIETPIGHLPKLDDINLDGVTLTDEAREKLFGYDRDGWRQEFAGIGEYLDEYGPRMPEALKAEQERIFSALKD</sequence>
<keyword evidence="9 11" id="KW-0464">Manganese</keyword>
<dbReference type="GO" id="GO:0006107">
    <property type="term" value="P:oxaloacetate metabolic process"/>
    <property type="evidence" value="ECO:0007669"/>
    <property type="project" value="TreeGrafter"/>
</dbReference>
<dbReference type="EC" id="4.1.1.32" evidence="11"/>
<dbReference type="Pfam" id="PF17297">
    <property type="entry name" value="PEPCK_N"/>
    <property type="match status" value="1"/>
</dbReference>
<keyword evidence="8 11" id="KW-0342">GTP-binding</keyword>
<proteinExistence type="inferred from homology"/>
<feature type="binding site" evidence="11">
    <location>
        <position position="234"/>
    </location>
    <ligand>
        <name>Mn(2+)</name>
        <dbReference type="ChEBI" id="CHEBI:29035"/>
    </ligand>
</feature>
<accession>A0A344J2Y6</accession>
<keyword evidence="11" id="KW-0963">Cytoplasm</keyword>
<feature type="domain" description="Phosphoenolpyruvate carboxykinase GTP-utilising N-terminal" evidence="13">
    <location>
        <begin position="17"/>
        <end position="226"/>
    </location>
</feature>